<dbReference type="CDD" id="cd17535">
    <property type="entry name" value="REC_NarL-like"/>
    <property type="match status" value="1"/>
</dbReference>
<evidence type="ECO:0000259" key="4">
    <source>
        <dbReference type="PROSITE" id="PS50043"/>
    </source>
</evidence>
<dbReference type="PANTHER" id="PTHR43214:SF43">
    <property type="entry name" value="TWO-COMPONENT RESPONSE REGULATOR"/>
    <property type="match status" value="1"/>
</dbReference>
<protein>
    <submittedName>
        <fullName evidence="6">Response regulator</fullName>
    </submittedName>
</protein>
<dbReference type="InterPro" id="IPR016032">
    <property type="entry name" value="Sig_transdc_resp-reg_C-effctor"/>
</dbReference>
<evidence type="ECO:0000256" key="2">
    <source>
        <dbReference type="ARBA" id="ARBA00023125"/>
    </source>
</evidence>
<evidence type="ECO:0000313" key="6">
    <source>
        <dbReference type="EMBL" id="MFD2891719.1"/>
    </source>
</evidence>
<keyword evidence="7" id="KW-1185">Reference proteome</keyword>
<dbReference type="SUPFAM" id="SSF52172">
    <property type="entry name" value="CheY-like"/>
    <property type="match status" value="1"/>
</dbReference>
<feature type="domain" description="HTH luxR-type" evidence="4">
    <location>
        <begin position="148"/>
        <end position="213"/>
    </location>
</feature>
<dbReference type="PROSITE" id="PS50110">
    <property type="entry name" value="RESPONSE_REGULATORY"/>
    <property type="match status" value="1"/>
</dbReference>
<dbReference type="SUPFAM" id="SSF46894">
    <property type="entry name" value="C-terminal effector domain of the bipartite response regulators"/>
    <property type="match status" value="1"/>
</dbReference>
<organism evidence="6 7">
    <name type="scientific">Flavobacterium chuncheonense</name>
    <dbReference type="NCBI Taxonomy" id="2026653"/>
    <lineage>
        <taxon>Bacteria</taxon>
        <taxon>Pseudomonadati</taxon>
        <taxon>Bacteroidota</taxon>
        <taxon>Flavobacteriia</taxon>
        <taxon>Flavobacteriales</taxon>
        <taxon>Flavobacteriaceae</taxon>
        <taxon>Flavobacterium</taxon>
    </lineage>
</organism>
<dbReference type="PROSITE" id="PS50043">
    <property type="entry name" value="HTH_LUXR_2"/>
    <property type="match status" value="1"/>
</dbReference>
<dbReference type="PANTHER" id="PTHR43214">
    <property type="entry name" value="TWO-COMPONENT RESPONSE REGULATOR"/>
    <property type="match status" value="1"/>
</dbReference>
<evidence type="ECO:0000256" key="1">
    <source>
        <dbReference type="ARBA" id="ARBA00022553"/>
    </source>
</evidence>
<gene>
    <name evidence="6" type="ORF">ACFS5J_06815</name>
</gene>
<dbReference type="Pfam" id="PF00072">
    <property type="entry name" value="Response_reg"/>
    <property type="match status" value="1"/>
</dbReference>
<dbReference type="Proteomes" id="UP001597534">
    <property type="component" value="Unassembled WGS sequence"/>
</dbReference>
<keyword evidence="1 3" id="KW-0597">Phosphoprotein</keyword>
<feature type="modified residue" description="4-aspartylphosphate" evidence="3">
    <location>
        <position position="53"/>
    </location>
</feature>
<keyword evidence="2" id="KW-0238">DNA-binding</keyword>
<dbReference type="InterPro" id="IPR001789">
    <property type="entry name" value="Sig_transdc_resp-reg_receiver"/>
</dbReference>
<dbReference type="InterPro" id="IPR039420">
    <property type="entry name" value="WalR-like"/>
</dbReference>
<dbReference type="InterPro" id="IPR000792">
    <property type="entry name" value="Tscrpt_reg_LuxR_C"/>
</dbReference>
<accession>A0ABW5YKV9</accession>
<dbReference type="Pfam" id="PF00196">
    <property type="entry name" value="GerE"/>
    <property type="match status" value="1"/>
</dbReference>
<proteinExistence type="predicted"/>
<reference evidence="7" key="1">
    <citation type="journal article" date="2019" name="Int. J. Syst. Evol. Microbiol.">
        <title>The Global Catalogue of Microorganisms (GCM) 10K type strain sequencing project: providing services to taxonomists for standard genome sequencing and annotation.</title>
        <authorList>
            <consortium name="The Broad Institute Genomics Platform"/>
            <consortium name="The Broad Institute Genome Sequencing Center for Infectious Disease"/>
            <person name="Wu L."/>
            <person name="Ma J."/>
        </authorList>
    </citation>
    <scope>NUCLEOTIDE SEQUENCE [LARGE SCALE GENOMIC DNA]</scope>
    <source>
        <strain evidence="7">KCTC 22671</strain>
    </source>
</reference>
<feature type="domain" description="Response regulatory" evidence="5">
    <location>
        <begin position="2"/>
        <end position="118"/>
    </location>
</feature>
<dbReference type="Gene3D" id="3.40.50.2300">
    <property type="match status" value="1"/>
</dbReference>
<evidence type="ECO:0000256" key="3">
    <source>
        <dbReference type="PROSITE-ProRule" id="PRU00169"/>
    </source>
</evidence>
<sequence>MKIAIVDDHQLFRKSLVHLVNTFDGVEVVLQAGNGKEFLEKLVDVPVDLVLLDIQMPEMDGFQTCKVLREQYPDLYILIISQLTTKESIHRVMEMGAHGFFTKNSDPEQLAQAISSISDKGYYFGNELGSVLREALLWEKKANYSTTVYEDNAMLTTREIEIIKLASRELSSKEIAEELNITVRTVDTHRKHIMDKTASKNIIGAVIYALKRQLINIDDL</sequence>
<dbReference type="RefSeq" id="WP_379811323.1">
    <property type="nucleotide sequence ID" value="NZ_JBHUPC010000012.1"/>
</dbReference>
<name>A0ABW5YKV9_9FLAO</name>
<dbReference type="PRINTS" id="PR00038">
    <property type="entry name" value="HTHLUXR"/>
</dbReference>
<dbReference type="InterPro" id="IPR011006">
    <property type="entry name" value="CheY-like_superfamily"/>
</dbReference>
<dbReference type="InterPro" id="IPR058245">
    <property type="entry name" value="NreC/VraR/RcsB-like_REC"/>
</dbReference>
<evidence type="ECO:0000259" key="5">
    <source>
        <dbReference type="PROSITE" id="PS50110"/>
    </source>
</evidence>
<dbReference type="EMBL" id="JBHUPC010000012">
    <property type="protein sequence ID" value="MFD2891719.1"/>
    <property type="molecule type" value="Genomic_DNA"/>
</dbReference>
<dbReference type="CDD" id="cd06170">
    <property type="entry name" value="LuxR_C_like"/>
    <property type="match status" value="1"/>
</dbReference>
<dbReference type="SMART" id="SM00448">
    <property type="entry name" value="REC"/>
    <property type="match status" value="1"/>
</dbReference>
<evidence type="ECO:0000313" key="7">
    <source>
        <dbReference type="Proteomes" id="UP001597534"/>
    </source>
</evidence>
<comment type="caution">
    <text evidence="6">The sequence shown here is derived from an EMBL/GenBank/DDBJ whole genome shotgun (WGS) entry which is preliminary data.</text>
</comment>
<dbReference type="SMART" id="SM00421">
    <property type="entry name" value="HTH_LUXR"/>
    <property type="match status" value="1"/>
</dbReference>